<proteinExistence type="predicted"/>
<evidence type="ECO:0000259" key="1">
    <source>
        <dbReference type="Pfam" id="PF13649"/>
    </source>
</evidence>
<evidence type="ECO:0000313" key="2">
    <source>
        <dbReference type="EMBL" id="RVU32585.1"/>
    </source>
</evidence>
<dbReference type="GO" id="GO:0008168">
    <property type="term" value="F:methyltransferase activity"/>
    <property type="evidence" value="ECO:0007669"/>
    <property type="project" value="UniProtKB-KW"/>
</dbReference>
<keyword evidence="2" id="KW-0489">Methyltransferase</keyword>
<dbReference type="EMBL" id="SACQ01000001">
    <property type="protein sequence ID" value="RVU32585.1"/>
    <property type="molecule type" value="Genomic_DNA"/>
</dbReference>
<dbReference type="SUPFAM" id="SSF53335">
    <property type="entry name" value="S-adenosyl-L-methionine-dependent methyltransferases"/>
    <property type="match status" value="1"/>
</dbReference>
<organism evidence="2 3">
    <name type="scientific">Neptunomonas marina</name>
    <dbReference type="NCBI Taxonomy" id="1815562"/>
    <lineage>
        <taxon>Bacteria</taxon>
        <taxon>Pseudomonadati</taxon>
        <taxon>Pseudomonadota</taxon>
        <taxon>Gammaproteobacteria</taxon>
        <taxon>Oceanospirillales</taxon>
        <taxon>Oceanospirillaceae</taxon>
        <taxon>Neptunomonas</taxon>
    </lineage>
</organism>
<keyword evidence="2" id="KW-0808">Transferase</keyword>
<feature type="domain" description="Methyltransferase" evidence="1">
    <location>
        <begin position="35"/>
        <end position="127"/>
    </location>
</feature>
<keyword evidence="3" id="KW-1185">Reference proteome</keyword>
<dbReference type="GO" id="GO:0032259">
    <property type="term" value="P:methylation"/>
    <property type="evidence" value="ECO:0007669"/>
    <property type="project" value="UniProtKB-KW"/>
</dbReference>
<evidence type="ECO:0000313" key="3">
    <source>
        <dbReference type="Proteomes" id="UP000282818"/>
    </source>
</evidence>
<dbReference type="CDD" id="cd02440">
    <property type="entry name" value="AdoMet_MTases"/>
    <property type="match status" value="1"/>
</dbReference>
<dbReference type="Gene3D" id="3.40.50.150">
    <property type="entry name" value="Vaccinia Virus protein VP39"/>
    <property type="match status" value="1"/>
</dbReference>
<dbReference type="Pfam" id="PF13649">
    <property type="entry name" value="Methyltransf_25"/>
    <property type="match status" value="1"/>
</dbReference>
<accession>A0A437QDR1</accession>
<dbReference type="InterPro" id="IPR029063">
    <property type="entry name" value="SAM-dependent_MTases_sf"/>
</dbReference>
<dbReference type="InterPro" id="IPR041698">
    <property type="entry name" value="Methyltransf_25"/>
</dbReference>
<name>A0A437QDR1_9GAMM</name>
<comment type="caution">
    <text evidence="2">The sequence shown here is derived from an EMBL/GenBank/DDBJ whole genome shotgun (WGS) entry which is preliminary data.</text>
</comment>
<sequence>MMWEENYNIDHYTSGKEPNLFLKQQIGCLPPQARVLCLTTANGYDAVHLALAGFHVTAVDISWMTLDATRQLAEQNELNIELIRADLLHYPLGYEEWDAVVSLFYQPPRGAQATMYQRMMNALKPGGVLILEGYTEKHLRKLKKDIGPALAAERLKRALPDAQFLQLEELERPQSEQTSRMGTLSVVQAVAVKPK</sequence>
<gene>
    <name evidence="2" type="ORF">EOE65_02725</name>
</gene>
<dbReference type="AlphaFoldDB" id="A0A437QDR1"/>
<reference evidence="2 3" key="1">
    <citation type="submission" date="2019-01" db="EMBL/GenBank/DDBJ databases">
        <authorList>
            <person name="Chen W.-M."/>
        </authorList>
    </citation>
    <scope>NUCLEOTIDE SEQUENCE [LARGE SCALE GENOMIC DNA]</scope>
    <source>
        <strain evidence="2 3">HPM-16</strain>
    </source>
</reference>
<dbReference type="RefSeq" id="WP_127692754.1">
    <property type="nucleotide sequence ID" value="NZ_SACQ01000001.1"/>
</dbReference>
<protein>
    <submittedName>
        <fullName evidence="2">Class I SAM-dependent methyltransferase</fullName>
    </submittedName>
</protein>
<dbReference type="Proteomes" id="UP000282818">
    <property type="component" value="Unassembled WGS sequence"/>
</dbReference>